<organism evidence="11 12">
    <name type="scientific">Pikeienuella piscinae</name>
    <dbReference type="NCBI Taxonomy" id="2748098"/>
    <lineage>
        <taxon>Bacteria</taxon>
        <taxon>Pseudomonadati</taxon>
        <taxon>Pseudomonadota</taxon>
        <taxon>Alphaproteobacteria</taxon>
        <taxon>Rhodobacterales</taxon>
        <taxon>Paracoccaceae</taxon>
        <taxon>Pikeienuella</taxon>
    </lineage>
</organism>
<gene>
    <name evidence="11" type="ORF">G5B40_09650</name>
</gene>
<dbReference type="Proteomes" id="UP000503336">
    <property type="component" value="Chromosome"/>
</dbReference>
<comment type="subcellular location">
    <subcellularLocation>
        <location evidence="3">Secreted</location>
    </subcellularLocation>
</comment>
<evidence type="ECO:0000256" key="9">
    <source>
        <dbReference type="ARBA" id="ARBA00029594"/>
    </source>
</evidence>
<name>A0A7L5BZJ4_9RHOB</name>
<evidence type="ECO:0000256" key="3">
    <source>
        <dbReference type="ARBA" id="ARBA00004613"/>
    </source>
</evidence>
<dbReference type="SMART" id="SM00155">
    <property type="entry name" value="PLDc"/>
    <property type="match status" value="2"/>
</dbReference>
<keyword evidence="5" id="KW-0964">Secreted</keyword>
<dbReference type="KEGG" id="hdh:G5B40_09650"/>
<dbReference type="InterPro" id="IPR015679">
    <property type="entry name" value="PLipase_D_fam"/>
</dbReference>
<keyword evidence="6" id="KW-0677">Repeat</keyword>
<keyword evidence="8" id="KW-0443">Lipid metabolism</keyword>
<dbReference type="InterPro" id="IPR025202">
    <property type="entry name" value="PLD-like_dom"/>
</dbReference>
<dbReference type="PANTHER" id="PTHR18896">
    <property type="entry name" value="PHOSPHOLIPASE D"/>
    <property type="match status" value="1"/>
</dbReference>
<dbReference type="CDD" id="cd09105">
    <property type="entry name" value="PLDc_vPLD1_2_like_2"/>
    <property type="match status" value="1"/>
</dbReference>
<evidence type="ECO:0000256" key="7">
    <source>
        <dbReference type="ARBA" id="ARBA00022801"/>
    </source>
</evidence>
<comment type="catalytic activity">
    <reaction evidence="1">
        <text>a 1,2-diacyl-sn-glycero-3-phosphocholine + H2O = a 1,2-diacyl-sn-glycero-3-phosphate + choline + H(+)</text>
        <dbReference type="Rhea" id="RHEA:14445"/>
        <dbReference type="ChEBI" id="CHEBI:15354"/>
        <dbReference type="ChEBI" id="CHEBI:15377"/>
        <dbReference type="ChEBI" id="CHEBI:15378"/>
        <dbReference type="ChEBI" id="CHEBI:57643"/>
        <dbReference type="ChEBI" id="CHEBI:58608"/>
        <dbReference type="EC" id="3.1.4.4"/>
    </reaction>
</comment>
<evidence type="ECO:0000259" key="10">
    <source>
        <dbReference type="PROSITE" id="PS50035"/>
    </source>
</evidence>
<dbReference type="SUPFAM" id="SSF56024">
    <property type="entry name" value="Phospholipase D/nuclease"/>
    <property type="match status" value="2"/>
</dbReference>
<dbReference type="GO" id="GO:0009395">
    <property type="term" value="P:phospholipid catabolic process"/>
    <property type="evidence" value="ECO:0007669"/>
    <property type="project" value="TreeGrafter"/>
</dbReference>
<dbReference type="AlphaFoldDB" id="A0A7L5BZJ4"/>
<comment type="function">
    <text evidence="2">Could be a virulence factor.</text>
</comment>
<evidence type="ECO:0000256" key="6">
    <source>
        <dbReference type="ARBA" id="ARBA00022737"/>
    </source>
</evidence>
<dbReference type="PROSITE" id="PS50035">
    <property type="entry name" value="PLD"/>
    <property type="match status" value="2"/>
</dbReference>
<dbReference type="GO" id="GO:0004630">
    <property type="term" value="F:phospholipase D activity"/>
    <property type="evidence" value="ECO:0007669"/>
    <property type="project" value="UniProtKB-EC"/>
</dbReference>
<dbReference type="RefSeq" id="WP_165097932.1">
    <property type="nucleotide sequence ID" value="NZ_CP049056.1"/>
</dbReference>
<dbReference type="EMBL" id="CP049056">
    <property type="protein sequence ID" value="QIE55686.1"/>
    <property type="molecule type" value="Genomic_DNA"/>
</dbReference>
<evidence type="ECO:0000256" key="2">
    <source>
        <dbReference type="ARBA" id="ARBA00003145"/>
    </source>
</evidence>
<reference evidence="11 12" key="1">
    <citation type="submission" date="2020-02" db="EMBL/GenBank/DDBJ databases">
        <title>complete genome sequence of Rhodobacteraceae bacterium.</title>
        <authorList>
            <person name="Park J."/>
            <person name="Kim Y.-S."/>
            <person name="Kim K.-H."/>
        </authorList>
    </citation>
    <scope>NUCLEOTIDE SEQUENCE [LARGE SCALE GENOMIC DNA]</scope>
    <source>
        <strain evidence="11 12">RR4-56</strain>
    </source>
</reference>
<keyword evidence="7" id="KW-0378">Hydrolase</keyword>
<evidence type="ECO:0000256" key="8">
    <source>
        <dbReference type="ARBA" id="ARBA00023098"/>
    </source>
</evidence>
<evidence type="ECO:0000256" key="1">
    <source>
        <dbReference type="ARBA" id="ARBA00000798"/>
    </source>
</evidence>
<evidence type="ECO:0000313" key="12">
    <source>
        <dbReference type="Proteomes" id="UP000503336"/>
    </source>
</evidence>
<dbReference type="Pfam" id="PF13091">
    <property type="entry name" value="PLDc_2"/>
    <property type="match status" value="1"/>
</dbReference>
<sequence>MNADDPNRTGAAPPVAPMITAAEVYPVLERRALKAQAQIALLFRIFDTRTRLRTPEARAAADGDDWAALLVALAARGIRIRLQTSDFDPIAAASLHREAWASLRHLAERVRAVPEAAGRIEAMAARHPAELGAAWRRVFAGRARKRLALIRNHASGDVAISHPGLRPVLAGGAPRLFPASHHQKLAVIDDNFAIAGGLDIDERRWDTPEHAQSADETWRDVSLALEADAATPVAEAAARIWTDCARDWRARDEGGDLLGGLATPTPWTLRPADAAHPHVEVVTTRSVARAGLFAFAPRTVNDGTQRATLDLIGRARRFLYVETQFLRSRIITEALVAAARDAPELELAIVLPFAPESFAFDGHRGMAIRHGEALQARMLRRVGRAFGDRVAVLSPAKPTRRAPDDAFIAYGAGMIYVHSKVMIADAAEAMIGSANLNGRSMRWDTELTICWRDAPAVAAFLDELATSWLGADTGPANRLATWREAAAANSVAPPERRKGFLLPHNPKRAARFGRLSMWLPDDMF</sequence>
<feature type="domain" description="PLD phosphodiesterase" evidence="10">
    <location>
        <begin position="413"/>
        <end position="440"/>
    </location>
</feature>
<dbReference type="InterPro" id="IPR001736">
    <property type="entry name" value="PLipase_D/transphosphatidylase"/>
</dbReference>
<dbReference type="Gene3D" id="3.30.870.10">
    <property type="entry name" value="Endonuclease Chain A"/>
    <property type="match status" value="2"/>
</dbReference>
<proteinExistence type="predicted"/>
<evidence type="ECO:0000256" key="4">
    <source>
        <dbReference type="ARBA" id="ARBA00018392"/>
    </source>
</evidence>
<dbReference type="GO" id="GO:0005576">
    <property type="term" value="C:extracellular region"/>
    <property type="evidence" value="ECO:0007669"/>
    <property type="project" value="UniProtKB-SubCell"/>
</dbReference>
<dbReference type="PANTHER" id="PTHR18896:SF76">
    <property type="entry name" value="PHOSPHOLIPASE"/>
    <property type="match status" value="1"/>
</dbReference>
<accession>A0A7L5BZJ4</accession>
<keyword evidence="12" id="KW-1185">Reference proteome</keyword>
<evidence type="ECO:0000256" key="5">
    <source>
        <dbReference type="ARBA" id="ARBA00022525"/>
    </source>
</evidence>
<evidence type="ECO:0000313" key="11">
    <source>
        <dbReference type="EMBL" id="QIE55686.1"/>
    </source>
</evidence>
<protein>
    <recommendedName>
        <fullName evidence="4">Phospholipase D</fullName>
    </recommendedName>
    <alternativeName>
        <fullName evidence="9">Choline phosphatase</fullName>
    </alternativeName>
</protein>
<feature type="domain" description="PLD phosphodiesterase" evidence="10">
    <location>
        <begin position="177"/>
        <end position="204"/>
    </location>
</feature>